<dbReference type="AlphaFoldDB" id="A0A0D8YGD4"/>
<feature type="signal peptide" evidence="1">
    <location>
        <begin position="1"/>
        <end position="19"/>
    </location>
</feature>
<dbReference type="OrthoDB" id="5784777at2759"/>
<dbReference type="PANTHER" id="PTHR34228">
    <property type="entry name" value="PROTEIN CBG09474-RELATED"/>
    <property type="match status" value="1"/>
</dbReference>
<sequence>MIRLLTITLLIILSPLNDTRLLCGVELIMSNSMELFIKLDCPDTLEKHQICCANHGVCYIFRYPVDECDQIYCECVKNITKKSRGICQAHGDNFCNIVKQTGKIVYPLFGK</sequence>
<evidence type="ECO:0000256" key="1">
    <source>
        <dbReference type="SAM" id="SignalP"/>
    </source>
</evidence>
<keyword evidence="3" id="KW-1185">Reference proteome</keyword>
<feature type="chain" id="PRO_5002336437" evidence="1">
    <location>
        <begin position="20"/>
        <end position="111"/>
    </location>
</feature>
<protein>
    <submittedName>
        <fullName evidence="2">Uncharacterized protein</fullName>
    </submittedName>
</protein>
<reference evidence="2 3" key="1">
    <citation type="submission" date="2013-11" db="EMBL/GenBank/DDBJ databases">
        <title>Draft genome of the bovine lungworm Dictyocaulus viviparus.</title>
        <authorList>
            <person name="Mitreva M."/>
        </authorList>
    </citation>
    <scope>NUCLEOTIDE SEQUENCE [LARGE SCALE GENOMIC DNA]</scope>
    <source>
        <strain evidence="2 3">HannoverDv2000</strain>
    </source>
</reference>
<evidence type="ECO:0000313" key="3">
    <source>
        <dbReference type="Proteomes" id="UP000053766"/>
    </source>
</evidence>
<gene>
    <name evidence="2" type="ORF">DICVIV_00170</name>
</gene>
<organism evidence="2 3">
    <name type="scientific">Dictyocaulus viviparus</name>
    <name type="common">Bovine lungworm</name>
    <dbReference type="NCBI Taxonomy" id="29172"/>
    <lineage>
        <taxon>Eukaryota</taxon>
        <taxon>Metazoa</taxon>
        <taxon>Ecdysozoa</taxon>
        <taxon>Nematoda</taxon>
        <taxon>Chromadorea</taxon>
        <taxon>Rhabditida</taxon>
        <taxon>Rhabditina</taxon>
        <taxon>Rhabditomorpha</taxon>
        <taxon>Strongyloidea</taxon>
        <taxon>Metastrongylidae</taxon>
        <taxon>Dictyocaulus</taxon>
    </lineage>
</organism>
<keyword evidence="1" id="KW-0732">Signal</keyword>
<proteinExistence type="predicted"/>
<name>A0A0D8YGD4_DICVI</name>
<dbReference type="Proteomes" id="UP000053766">
    <property type="component" value="Unassembled WGS sequence"/>
</dbReference>
<dbReference type="EMBL" id="KN716150">
    <property type="protein sequence ID" value="KJH53741.1"/>
    <property type="molecule type" value="Genomic_DNA"/>
</dbReference>
<evidence type="ECO:0000313" key="2">
    <source>
        <dbReference type="EMBL" id="KJH53741.1"/>
    </source>
</evidence>
<dbReference type="InterPro" id="IPR053322">
    <property type="entry name" value="PLA2-like"/>
</dbReference>
<accession>A0A0D8YGD4</accession>
<reference evidence="3" key="2">
    <citation type="journal article" date="2016" name="Sci. Rep.">
        <title>Dictyocaulus viviparus genome, variome and transcriptome elucidate lungworm biology and support future intervention.</title>
        <authorList>
            <person name="McNulty S.N."/>
            <person name="Strube C."/>
            <person name="Rosa B.A."/>
            <person name="Martin J.C."/>
            <person name="Tyagi R."/>
            <person name="Choi Y.J."/>
            <person name="Wang Q."/>
            <person name="Hallsworth Pepin K."/>
            <person name="Zhang X."/>
            <person name="Ozersky P."/>
            <person name="Wilson R.K."/>
            <person name="Sternberg P.W."/>
            <person name="Gasser R.B."/>
            <person name="Mitreva M."/>
        </authorList>
    </citation>
    <scope>NUCLEOTIDE SEQUENCE [LARGE SCALE GENOMIC DNA]</scope>
    <source>
        <strain evidence="3">HannoverDv2000</strain>
    </source>
</reference>
<dbReference type="PANTHER" id="PTHR34228:SF7">
    <property type="entry name" value="SECRETORY PEPTIDE"/>
    <property type="match status" value="1"/>
</dbReference>